<reference evidence="3" key="1">
    <citation type="submission" date="2024-04" db="EMBL/GenBank/DDBJ databases">
        <title>Mariniflexile litorale, isolated from the shallow sediments of the Sea of Japan.</title>
        <authorList>
            <person name="Romanenko L."/>
            <person name="Isaeva M."/>
        </authorList>
    </citation>
    <scope>NUCLEOTIDE SEQUENCE [LARGE SCALE GENOMIC DNA]</scope>
    <source>
        <strain evidence="3">KMM 9835</strain>
    </source>
</reference>
<evidence type="ECO:0000256" key="2">
    <source>
        <dbReference type="SAM" id="Phobius"/>
    </source>
</evidence>
<sequence length="240" mass="26618">MRLTDQHKALLLTFLISGTVILSIFNLSIRNKKEAIAESYYELEPEKELTEEDIKIIEALEKLNNSKAETNSAFNETDKNKHFAQAYKQIAPPEDYVPKSSEENDGEDDGSNSLGENKPIKPAINKEELSSYSKVNDLLKQQQNTGVNTKSTVSFSLVDRKKVYIPIPVYLCEVDGKIVVNITVNADGNVIDAYINSSSNSKNACLIGHALDYAKSSQFSTDSSKKTQLGSITFSFIGKH</sequence>
<keyword evidence="4" id="KW-1185">Reference proteome</keyword>
<name>A0AAU7EJV3_9FLAO</name>
<gene>
    <name evidence="3" type="ORF">QLS71_005440</name>
</gene>
<proteinExistence type="predicted"/>
<accession>A0AAU7EJV3</accession>
<keyword evidence="2" id="KW-0812">Transmembrane</keyword>
<evidence type="ECO:0000256" key="1">
    <source>
        <dbReference type="SAM" id="MobiDB-lite"/>
    </source>
</evidence>
<dbReference type="EMBL" id="CP155618">
    <property type="protein sequence ID" value="XBL15460.1"/>
    <property type="molecule type" value="Genomic_DNA"/>
</dbReference>
<organism evidence="3 4">
    <name type="scientific">Mariniflexile litorale</name>
    <dbReference type="NCBI Taxonomy" id="3045158"/>
    <lineage>
        <taxon>Bacteria</taxon>
        <taxon>Pseudomonadati</taxon>
        <taxon>Bacteroidota</taxon>
        <taxon>Flavobacteriia</taxon>
        <taxon>Flavobacteriales</taxon>
        <taxon>Flavobacteriaceae</taxon>
        <taxon>Mariniflexile</taxon>
    </lineage>
</organism>
<dbReference type="Proteomes" id="UP001224325">
    <property type="component" value="Chromosome"/>
</dbReference>
<feature type="region of interest" description="Disordered" evidence="1">
    <location>
        <begin position="94"/>
        <end position="122"/>
    </location>
</feature>
<protein>
    <recommendedName>
        <fullName evidence="5">TonB family protein</fullName>
    </recommendedName>
</protein>
<evidence type="ECO:0008006" key="5">
    <source>
        <dbReference type="Google" id="ProtNLM"/>
    </source>
</evidence>
<dbReference type="AlphaFoldDB" id="A0AAU7EJV3"/>
<feature type="transmembrane region" description="Helical" evidence="2">
    <location>
        <begin position="9"/>
        <end position="29"/>
    </location>
</feature>
<keyword evidence="2" id="KW-1133">Transmembrane helix</keyword>
<dbReference type="RefSeq" id="WP_308991461.1">
    <property type="nucleotide sequence ID" value="NZ_CP155618.1"/>
</dbReference>
<evidence type="ECO:0000313" key="3">
    <source>
        <dbReference type="EMBL" id="XBL15460.1"/>
    </source>
</evidence>
<keyword evidence="2" id="KW-0472">Membrane</keyword>
<evidence type="ECO:0000313" key="4">
    <source>
        <dbReference type="Proteomes" id="UP001224325"/>
    </source>
</evidence>
<dbReference type="KEGG" id="mlil:QLS71_005440"/>